<name>A0ABW3PD43_9PROT</name>
<dbReference type="PANTHER" id="PTHR30098:SF2">
    <property type="entry name" value="LEUCYL_PHENYLALANYL-TRNA--PROTEIN TRANSFERASE"/>
    <property type="match status" value="1"/>
</dbReference>
<organism evidence="5 6">
    <name type="scientific">Methylophilus flavus</name>
    <dbReference type="NCBI Taxonomy" id="640084"/>
    <lineage>
        <taxon>Bacteria</taxon>
        <taxon>Pseudomonadati</taxon>
        <taxon>Pseudomonadota</taxon>
        <taxon>Betaproteobacteria</taxon>
        <taxon>Nitrosomonadales</taxon>
        <taxon>Methylophilaceae</taxon>
        <taxon>Methylophilus</taxon>
    </lineage>
</organism>
<comment type="catalytic activity">
    <reaction evidence="4">
        <text>L-phenylalanyl-tRNA(Phe) + an N-terminal L-alpha-aminoacyl-[protein] = an N-terminal L-phenylalanyl-L-alpha-aminoacyl-[protein] + tRNA(Phe)</text>
        <dbReference type="Rhea" id="RHEA:43632"/>
        <dbReference type="Rhea" id="RHEA-COMP:9668"/>
        <dbReference type="Rhea" id="RHEA-COMP:9699"/>
        <dbReference type="Rhea" id="RHEA-COMP:10636"/>
        <dbReference type="Rhea" id="RHEA-COMP:10637"/>
        <dbReference type="ChEBI" id="CHEBI:78442"/>
        <dbReference type="ChEBI" id="CHEBI:78531"/>
        <dbReference type="ChEBI" id="CHEBI:78597"/>
        <dbReference type="ChEBI" id="CHEBI:83561"/>
        <dbReference type="EC" id="2.3.2.6"/>
    </reaction>
</comment>
<comment type="catalytic activity">
    <reaction evidence="4">
        <text>N-terminal L-arginyl-[protein] + L-leucyl-tRNA(Leu) = N-terminal L-leucyl-L-arginyl-[protein] + tRNA(Leu) + H(+)</text>
        <dbReference type="Rhea" id="RHEA:50416"/>
        <dbReference type="Rhea" id="RHEA-COMP:9613"/>
        <dbReference type="Rhea" id="RHEA-COMP:9622"/>
        <dbReference type="Rhea" id="RHEA-COMP:12672"/>
        <dbReference type="Rhea" id="RHEA-COMP:12673"/>
        <dbReference type="ChEBI" id="CHEBI:15378"/>
        <dbReference type="ChEBI" id="CHEBI:64719"/>
        <dbReference type="ChEBI" id="CHEBI:78442"/>
        <dbReference type="ChEBI" id="CHEBI:78494"/>
        <dbReference type="ChEBI" id="CHEBI:133044"/>
        <dbReference type="EC" id="2.3.2.6"/>
    </reaction>
</comment>
<evidence type="ECO:0000313" key="6">
    <source>
        <dbReference type="Proteomes" id="UP001597206"/>
    </source>
</evidence>
<comment type="function">
    <text evidence="4">Functions in the N-end rule pathway of protein degradation where it conjugates Leu, Phe and, less efficiently, Met from aminoacyl-tRNAs to the N-termini of proteins containing an N-terminal arginine or lysine.</text>
</comment>
<reference evidence="6" key="1">
    <citation type="journal article" date="2019" name="Int. J. Syst. Evol. Microbiol.">
        <title>The Global Catalogue of Microorganisms (GCM) 10K type strain sequencing project: providing services to taxonomists for standard genome sequencing and annotation.</title>
        <authorList>
            <consortium name="The Broad Institute Genomics Platform"/>
            <consortium name="The Broad Institute Genome Sequencing Center for Infectious Disease"/>
            <person name="Wu L."/>
            <person name="Ma J."/>
        </authorList>
    </citation>
    <scope>NUCLEOTIDE SEQUENCE [LARGE SCALE GENOMIC DNA]</scope>
    <source>
        <strain evidence="6">CCUG 58411</strain>
    </source>
</reference>
<keyword evidence="3 4" id="KW-0012">Acyltransferase</keyword>
<dbReference type="GO" id="GO:0008914">
    <property type="term" value="F:leucyl-tRNA--protein transferase activity"/>
    <property type="evidence" value="ECO:0007669"/>
    <property type="project" value="UniProtKB-EC"/>
</dbReference>
<comment type="catalytic activity">
    <reaction evidence="4">
        <text>N-terminal L-lysyl-[protein] + L-leucyl-tRNA(Leu) = N-terminal L-leucyl-L-lysyl-[protein] + tRNA(Leu) + H(+)</text>
        <dbReference type="Rhea" id="RHEA:12340"/>
        <dbReference type="Rhea" id="RHEA-COMP:9613"/>
        <dbReference type="Rhea" id="RHEA-COMP:9622"/>
        <dbReference type="Rhea" id="RHEA-COMP:12670"/>
        <dbReference type="Rhea" id="RHEA-COMP:12671"/>
        <dbReference type="ChEBI" id="CHEBI:15378"/>
        <dbReference type="ChEBI" id="CHEBI:65249"/>
        <dbReference type="ChEBI" id="CHEBI:78442"/>
        <dbReference type="ChEBI" id="CHEBI:78494"/>
        <dbReference type="ChEBI" id="CHEBI:133043"/>
        <dbReference type="EC" id="2.3.2.6"/>
    </reaction>
</comment>
<evidence type="ECO:0000256" key="2">
    <source>
        <dbReference type="ARBA" id="ARBA00022679"/>
    </source>
</evidence>
<comment type="similarity">
    <text evidence="4">Belongs to the L/F-transferase family.</text>
</comment>
<keyword evidence="6" id="KW-1185">Reference proteome</keyword>
<comment type="caution">
    <text evidence="5">The sequence shown here is derived from an EMBL/GenBank/DDBJ whole genome shotgun (WGS) entry which is preliminary data.</text>
</comment>
<proteinExistence type="inferred from homology"/>
<dbReference type="EMBL" id="JBHTLN010000007">
    <property type="protein sequence ID" value="MFD1123562.1"/>
    <property type="molecule type" value="Genomic_DNA"/>
</dbReference>
<gene>
    <name evidence="4 5" type="primary">aat</name>
    <name evidence="5" type="ORF">ACFQ2T_13690</name>
</gene>
<protein>
    <recommendedName>
        <fullName evidence="4">Leucyl/phenylalanyl-tRNA--protein transferase</fullName>
        <ecNumber evidence="4">2.3.2.6</ecNumber>
    </recommendedName>
    <alternativeName>
        <fullName evidence="4">L/F-transferase</fullName>
    </alternativeName>
    <alternativeName>
        <fullName evidence="4">Leucyltransferase</fullName>
    </alternativeName>
    <alternativeName>
        <fullName evidence="4">Phenyalanyltransferase</fullName>
    </alternativeName>
</protein>
<dbReference type="EC" id="2.3.2.6" evidence="4"/>
<dbReference type="Pfam" id="PF03588">
    <property type="entry name" value="Leu_Phe_trans"/>
    <property type="match status" value="1"/>
</dbReference>
<sequence length="243" mass="27101">MQDSYYPLPGGPVLILDEQTPFPPLQQALTEPNGLIAIGGDLTAKRLLTAYQRGIFPWFSPGEPILWWSPDPRMVLFPAEITISRSLRKVIQQQAFEIRINTAFESVIVACANTTRPGQDGTWISEEMAQAYSELHKIGYAHSVEAWQNGTLVGGCYGVKIGRMFYGESMFHHVSNASKVAFAHLVQWLNSKQVGMIDCQMHTPLLASFGAYEIPRDRFIETMNDLHQTTDTATALVTPLDSQ</sequence>
<comment type="subcellular location">
    <subcellularLocation>
        <location evidence="4">Cytoplasm</location>
    </subcellularLocation>
</comment>
<evidence type="ECO:0000313" key="5">
    <source>
        <dbReference type="EMBL" id="MFD1123562.1"/>
    </source>
</evidence>
<keyword evidence="1 4" id="KW-0963">Cytoplasm</keyword>
<evidence type="ECO:0000256" key="4">
    <source>
        <dbReference type="HAMAP-Rule" id="MF_00688"/>
    </source>
</evidence>
<accession>A0ABW3PD43</accession>
<dbReference type="Gene3D" id="3.30.70.3550">
    <property type="entry name" value="Leucyl/phenylalanyl-tRNA-protein transferase, N-terminal domain"/>
    <property type="match status" value="1"/>
</dbReference>
<dbReference type="NCBIfam" id="TIGR00667">
    <property type="entry name" value="aat"/>
    <property type="match status" value="1"/>
</dbReference>
<evidence type="ECO:0000256" key="3">
    <source>
        <dbReference type="ARBA" id="ARBA00023315"/>
    </source>
</evidence>
<dbReference type="InterPro" id="IPR042203">
    <property type="entry name" value="Leu/Phe-tRNA_Trfase_C"/>
</dbReference>
<dbReference type="InterPro" id="IPR042221">
    <property type="entry name" value="Leu/Phe-tRNA_Trfase_N"/>
</dbReference>
<dbReference type="InterPro" id="IPR004616">
    <property type="entry name" value="Leu/Phe-tRNA_Trfase"/>
</dbReference>
<dbReference type="HAMAP" id="MF_00688">
    <property type="entry name" value="Leu_Phe_trans"/>
    <property type="match status" value="1"/>
</dbReference>
<dbReference type="Proteomes" id="UP001597206">
    <property type="component" value="Unassembled WGS sequence"/>
</dbReference>
<dbReference type="InterPro" id="IPR016181">
    <property type="entry name" value="Acyl_CoA_acyltransferase"/>
</dbReference>
<dbReference type="SUPFAM" id="SSF55729">
    <property type="entry name" value="Acyl-CoA N-acyltransferases (Nat)"/>
    <property type="match status" value="1"/>
</dbReference>
<dbReference type="RefSeq" id="WP_379035373.1">
    <property type="nucleotide sequence ID" value="NZ_JBHTLN010000007.1"/>
</dbReference>
<keyword evidence="2 4" id="KW-0808">Transferase</keyword>
<evidence type="ECO:0000256" key="1">
    <source>
        <dbReference type="ARBA" id="ARBA00022490"/>
    </source>
</evidence>
<dbReference type="PANTHER" id="PTHR30098">
    <property type="entry name" value="LEUCYL/PHENYLALANYL-TRNA--PROTEIN TRANSFERASE"/>
    <property type="match status" value="1"/>
</dbReference>
<dbReference type="Gene3D" id="3.40.630.70">
    <property type="entry name" value="Leucyl/phenylalanyl-tRNA-protein transferase, C-terminal domain"/>
    <property type="match status" value="1"/>
</dbReference>